<evidence type="ECO:0000313" key="2">
    <source>
        <dbReference type="Proteomes" id="UP001055811"/>
    </source>
</evidence>
<reference evidence="1 2" key="2">
    <citation type="journal article" date="2022" name="Mol. Ecol. Resour.">
        <title>The genomes of chicory, endive, great burdock and yacon provide insights into Asteraceae paleo-polyploidization history and plant inulin production.</title>
        <authorList>
            <person name="Fan W."/>
            <person name="Wang S."/>
            <person name="Wang H."/>
            <person name="Wang A."/>
            <person name="Jiang F."/>
            <person name="Liu H."/>
            <person name="Zhao H."/>
            <person name="Xu D."/>
            <person name="Zhang Y."/>
        </authorList>
    </citation>
    <scope>NUCLEOTIDE SEQUENCE [LARGE SCALE GENOMIC DNA]</scope>
    <source>
        <strain evidence="2">cv. Punajuju</strain>
        <tissue evidence="1">Leaves</tissue>
    </source>
</reference>
<dbReference type="EMBL" id="CM042010">
    <property type="protein sequence ID" value="KAI3781430.1"/>
    <property type="molecule type" value="Genomic_DNA"/>
</dbReference>
<dbReference type="Proteomes" id="UP001055811">
    <property type="component" value="Linkage Group LG02"/>
</dbReference>
<keyword evidence="2" id="KW-1185">Reference proteome</keyword>
<organism evidence="1 2">
    <name type="scientific">Cichorium intybus</name>
    <name type="common">Chicory</name>
    <dbReference type="NCBI Taxonomy" id="13427"/>
    <lineage>
        <taxon>Eukaryota</taxon>
        <taxon>Viridiplantae</taxon>
        <taxon>Streptophyta</taxon>
        <taxon>Embryophyta</taxon>
        <taxon>Tracheophyta</taxon>
        <taxon>Spermatophyta</taxon>
        <taxon>Magnoliopsida</taxon>
        <taxon>eudicotyledons</taxon>
        <taxon>Gunneridae</taxon>
        <taxon>Pentapetalae</taxon>
        <taxon>asterids</taxon>
        <taxon>campanulids</taxon>
        <taxon>Asterales</taxon>
        <taxon>Asteraceae</taxon>
        <taxon>Cichorioideae</taxon>
        <taxon>Cichorieae</taxon>
        <taxon>Cichoriinae</taxon>
        <taxon>Cichorium</taxon>
    </lineage>
</organism>
<sequence>MDTIKTVIQSCHTDQRSIPYIGKSILSERGLSGLYRGITSNIASSAPIFAIYNFSYESVKGALLPFFAKEHHSCWNAFWGIIRKGGFSSLYNGCGAVLCRNVPHSIIKFYTYESLKSMQANAHPTTISMLLCGGLAGSTVVLFTTPFDVIHGCVNRYHGVIDTLKDISQHEDMKGLYRGLTPRLAIQRDDINFWI</sequence>
<evidence type="ECO:0000313" key="1">
    <source>
        <dbReference type="EMBL" id="KAI3781430.1"/>
    </source>
</evidence>
<reference evidence="2" key="1">
    <citation type="journal article" date="2022" name="Mol. Ecol. Resour.">
        <title>The genomes of chicory, endive, great burdock and yacon provide insights into Asteraceae palaeo-polyploidization history and plant inulin production.</title>
        <authorList>
            <person name="Fan W."/>
            <person name="Wang S."/>
            <person name="Wang H."/>
            <person name="Wang A."/>
            <person name="Jiang F."/>
            <person name="Liu H."/>
            <person name="Zhao H."/>
            <person name="Xu D."/>
            <person name="Zhang Y."/>
        </authorList>
    </citation>
    <scope>NUCLEOTIDE SEQUENCE [LARGE SCALE GENOMIC DNA]</scope>
    <source>
        <strain evidence="2">cv. Punajuju</strain>
    </source>
</reference>
<name>A0ACB9GEF9_CICIN</name>
<protein>
    <submittedName>
        <fullName evidence="1">Uncharacterized protein</fullName>
    </submittedName>
</protein>
<accession>A0ACB9GEF9</accession>
<proteinExistence type="predicted"/>
<comment type="caution">
    <text evidence="1">The sequence shown here is derived from an EMBL/GenBank/DDBJ whole genome shotgun (WGS) entry which is preliminary data.</text>
</comment>
<gene>
    <name evidence="1" type="ORF">L2E82_11445</name>
</gene>